<dbReference type="GO" id="GO:0004674">
    <property type="term" value="F:protein serine/threonine kinase activity"/>
    <property type="evidence" value="ECO:0007669"/>
    <property type="project" value="TreeGrafter"/>
</dbReference>
<dbReference type="PROSITE" id="PS00108">
    <property type="entry name" value="PROTEIN_KINASE_ST"/>
    <property type="match status" value="1"/>
</dbReference>
<dbReference type="Gene3D" id="1.10.510.10">
    <property type="entry name" value="Transferase(Phosphotransferase) domain 1"/>
    <property type="match status" value="1"/>
</dbReference>
<evidence type="ECO:0000313" key="2">
    <source>
        <dbReference type="EMBL" id="QHT05136.1"/>
    </source>
</evidence>
<dbReference type="InterPro" id="IPR008271">
    <property type="entry name" value="Ser/Thr_kinase_AS"/>
</dbReference>
<feature type="domain" description="Protein kinase" evidence="1">
    <location>
        <begin position="1"/>
        <end position="90"/>
    </location>
</feature>
<name>A0A6C0CK28_9ZZZZ</name>
<dbReference type="PANTHER" id="PTHR44167">
    <property type="entry name" value="OVARIAN-SPECIFIC SERINE/THREONINE-PROTEIN KINASE LOK-RELATED"/>
    <property type="match status" value="1"/>
</dbReference>
<dbReference type="InterPro" id="IPR000719">
    <property type="entry name" value="Prot_kinase_dom"/>
</dbReference>
<dbReference type="AlphaFoldDB" id="A0A6C0CK28"/>
<proteinExistence type="predicted"/>
<protein>
    <recommendedName>
        <fullName evidence="1">Protein kinase domain-containing protein</fullName>
    </recommendedName>
</protein>
<dbReference type="GO" id="GO:0005524">
    <property type="term" value="F:ATP binding"/>
    <property type="evidence" value="ECO:0007669"/>
    <property type="project" value="InterPro"/>
</dbReference>
<organism evidence="2">
    <name type="scientific">viral metagenome</name>
    <dbReference type="NCBI Taxonomy" id="1070528"/>
    <lineage>
        <taxon>unclassified sequences</taxon>
        <taxon>metagenomes</taxon>
        <taxon>organismal metagenomes</taxon>
    </lineage>
</organism>
<dbReference type="Pfam" id="PF00069">
    <property type="entry name" value="Pkinase"/>
    <property type="match status" value="1"/>
</dbReference>
<dbReference type="PANTHER" id="PTHR44167:SF30">
    <property type="entry name" value="PHOSPHORYLASE KINASE"/>
    <property type="match status" value="1"/>
</dbReference>
<sequence>MVNGLKTIHDAGVAHLDIKPANILYNKRSNQIKYIDFGLSCMNPECQLRLATKEYFPPEVAEIKTLNQAKKSDIWSLGISGLRMECHMKR</sequence>
<dbReference type="InterPro" id="IPR011009">
    <property type="entry name" value="Kinase-like_dom_sf"/>
</dbReference>
<dbReference type="SUPFAM" id="SSF56112">
    <property type="entry name" value="Protein kinase-like (PK-like)"/>
    <property type="match status" value="1"/>
</dbReference>
<dbReference type="EMBL" id="MN739449">
    <property type="protein sequence ID" value="QHT05136.1"/>
    <property type="molecule type" value="Genomic_DNA"/>
</dbReference>
<dbReference type="PROSITE" id="PS50011">
    <property type="entry name" value="PROTEIN_KINASE_DOM"/>
    <property type="match status" value="1"/>
</dbReference>
<evidence type="ECO:0000259" key="1">
    <source>
        <dbReference type="PROSITE" id="PS50011"/>
    </source>
</evidence>
<reference evidence="2" key="1">
    <citation type="journal article" date="2020" name="Nature">
        <title>Giant virus diversity and host interactions through global metagenomics.</title>
        <authorList>
            <person name="Schulz F."/>
            <person name="Roux S."/>
            <person name="Paez-Espino D."/>
            <person name="Jungbluth S."/>
            <person name="Walsh D.A."/>
            <person name="Denef V.J."/>
            <person name="McMahon K.D."/>
            <person name="Konstantinidis K.T."/>
            <person name="Eloe-Fadrosh E.A."/>
            <person name="Kyrpides N.C."/>
            <person name="Woyke T."/>
        </authorList>
    </citation>
    <scope>NUCLEOTIDE SEQUENCE</scope>
    <source>
        <strain evidence="2">GVMAG-M-3300021354-14</strain>
    </source>
</reference>
<accession>A0A6C0CK28</accession>
<dbReference type="GO" id="GO:0044773">
    <property type="term" value="P:mitotic DNA damage checkpoint signaling"/>
    <property type="evidence" value="ECO:0007669"/>
    <property type="project" value="TreeGrafter"/>
</dbReference>
<dbReference type="GO" id="GO:0005634">
    <property type="term" value="C:nucleus"/>
    <property type="evidence" value="ECO:0007669"/>
    <property type="project" value="TreeGrafter"/>
</dbReference>